<sequence>MENRLGLQITNHDFEVAKEQLKKFAEQDTENLKFEKVRTHEKIFDLEFSEHGVTGTEFNKLIEQIQNYFANFYDRQYDLIKEFGQVYQALEILDKDYIQAILSTVKAIEKTNQKIQIEQKRLDNSIKRQESTLQVLKKFKDDINDFNSKININESINLIKQVETQVSQLEKSVILNNEYKVSKDNQIFKLQLELTDTHQQFQNVSYKLKIVFILLGFTIAALIFISFFSLLR</sequence>
<dbReference type="RefSeq" id="WP_176798590.1">
    <property type="nucleotide sequence ID" value="NZ_CP040798.1"/>
</dbReference>
<evidence type="ECO:0000313" key="2">
    <source>
        <dbReference type="EMBL" id="QLB49701.1"/>
    </source>
</evidence>
<proteinExistence type="predicted"/>
<dbReference type="EMBL" id="CP040798">
    <property type="protein sequence ID" value="QLB49701.1"/>
    <property type="molecule type" value="Genomic_DNA"/>
</dbReference>
<reference evidence="2 3" key="1">
    <citation type="submission" date="2019-06" db="EMBL/GenBank/DDBJ databases">
        <title>The organization of the Streptococcus sanguinis genomes.</title>
        <authorList>
            <person name="Wang H.Y."/>
            <person name="Chen Y.Y.M."/>
            <person name="Wu C.H."/>
        </authorList>
    </citation>
    <scope>NUCLEOTIDE SEQUENCE [LARGE SCALE GENOMIC DNA]</scope>
    <source>
        <strain evidence="2 3">CGMH058</strain>
    </source>
</reference>
<keyword evidence="1" id="KW-0812">Transmembrane</keyword>
<organism evidence="2 3">
    <name type="scientific">Streptococcus sanguinis</name>
    <dbReference type="NCBI Taxonomy" id="1305"/>
    <lineage>
        <taxon>Bacteria</taxon>
        <taxon>Bacillati</taxon>
        <taxon>Bacillota</taxon>
        <taxon>Bacilli</taxon>
        <taxon>Lactobacillales</taxon>
        <taxon>Streptococcaceae</taxon>
        <taxon>Streptococcus</taxon>
    </lineage>
</organism>
<keyword evidence="1" id="KW-0472">Membrane</keyword>
<dbReference type="AlphaFoldDB" id="A0A7H8V144"/>
<evidence type="ECO:0000256" key="1">
    <source>
        <dbReference type="SAM" id="Phobius"/>
    </source>
</evidence>
<dbReference type="Proteomes" id="UP000509535">
    <property type="component" value="Chromosome"/>
</dbReference>
<name>A0A7H8V144_STRSA</name>
<feature type="transmembrane region" description="Helical" evidence="1">
    <location>
        <begin position="210"/>
        <end position="231"/>
    </location>
</feature>
<keyword evidence="1" id="KW-1133">Transmembrane helix</keyword>
<gene>
    <name evidence="2" type="ORF">FDP16_03600</name>
</gene>
<protein>
    <submittedName>
        <fullName evidence="2">Uncharacterized protein</fullName>
    </submittedName>
</protein>
<accession>A0A7H8V144</accession>
<evidence type="ECO:0000313" key="3">
    <source>
        <dbReference type="Proteomes" id="UP000509535"/>
    </source>
</evidence>